<dbReference type="HOGENOM" id="CLU_139134_0_0_3"/>
<keyword evidence="2" id="KW-1185">Reference proteome</keyword>
<evidence type="ECO:0000313" key="1">
    <source>
        <dbReference type="EMBL" id="AFZ07299.1"/>
    </source>
</evidence>
<sequence>MNKGFVYVRSSLSQDQVKELLEKLATEESYYFVRSPHAVSGICMKLPEEFFPGFEGQMFNADRELRWKKQGSAYQALLLSRVEADLEGFEPIDKDCEWQICDRAAYFHPLDEPKFPKTFVYKGEKNEKIVSNNISIGQRYFQEKRTATVHFVALTVRSKND</sequence>
<accession>K9VIF7</accession>
<dbReference type="KEGG" id="oni:Osc7112_2899"/>
<dbReference type="EMBL" id="CP003614">
    <property type="protein sequence ID" value="AFZ07299.1"/>
    <property type="molecule type" value="Genomic_DNA"/>
</dbReference>
<dbReference type="Proteomes" id="UP000010478">
    <property type="component" value="Chromosome"/>
</dbReference>
<dbReference type="STRING" id="179408.Osc7112_2899"/>
<evidence type="ECO:0000313" key="2">
    <source>
        <dbReference type="Proteomes" id="UP000010478"/>
    </source>
</evidence>
<proteinExistence type="predicted"/>
<organism evidence="1 2">
    <name type="scientific">Phormidium nigroviride PCC 7112</name>
    <dbReference type="NCBI Taxonomy" id="179408"/>
    <lineage>
        <taxon>Bacteria</taxon>
        <taxon>Bacillati</taxon>
        <taxon>Cyanobacteriota</taxon>
        <taxon>Cyanophyceae</taxon>
        <taxon>Oscillatoriophycideae</taxon>
        <taxon>Oscillatoriales</taxon>
        <taxon>Oscillatoriaceae</taxon>
        <taxon>Phormidium</taxon>
    </lineage>
</organism>
<name>K9VIF7_9CYAN</name>
<dbReference type="PATRIC" id="fig|179408.3.peg.3555"/>
<gene>
    <name evidence="1" type="ORF">Osc7112_2899</name>
</gene>
<dbReference type="RefSeq" id="WP_015176582.1">
    <property type="nucleotide sequence ID" value="NC_019729.1"/>
</dbReference>
<protein>
    <submittedName>
        <fullName evidence="1">Uncharacterized protein</fullName>
    </submittedName>
</protein>
<dbReference type="AlphaFoldDB" id="K9VIF7"/>
<dbReference type="OrthoDB" id="573397at2"/>
<dbReference type="eggNOG" id="ENOG5032WZS">
    <property type="taxonomic scope" value="Bacteria"/>
</dbReference>
<reference evidence="1 2" key="1">
    <citation type="submission" date="2012-05" db="EMBL/GenBank/DDBJ databases">
        <title>Finished chromosome of genome of Oscillatoria sp. PCC 7112.</title>
        <authorList>
            <consortium name="US DOE Joint Genome Institute"/>
            <person name="Gugger M."/>
            <person name="Coursin T."/>
            <person name="Rippka R."/>
            <person name="Tandeau De Marsac N."/>
            <person name="Huntemann M."/>
            <person name="Wei C.-L."/>
            <person name="Han J."/>
            <person name="Detter J.C."/>
            <person name="Han C."/>
            <person name="Tapia R."/>
            <person name="Davenport K."/>
            <person name="Daligault H."/>
            <person name="Erkkila T."/>
            <person name="Gu W."/>
            <person name="Munk A.C.C."/>
            <person name="Teshima H."/>
            <person name="Xu Y."/>
            <person name="Chain P."/>
            <person name="Chen A."/>
            <person name="Krypides N."/>
            <person name="Mavromatis K."/>
            <person name="Markowitz V."/>
            <person name="Szeto E."/>
            <person name="Ivanova N."/>
            <person name="Mikhailova N."/>
            <person name="Ovchinnikova G."/>
            <person name="Pagani I."/>
            <person name="Pati A."/>
            <person name="Goodwin L."/>
            <person name="Peters L."/>
            <person name="Pitluck S."/>
            <person name="Woyke T."/>
            <person name="Kerfeld C."/>
        </authorList>
    </citation>
    <scope>NUCLEOTIDE SEQUENCE [LARGE SCALE GENOMIC DNA]</scope>
    <source>
        <strain evidence="1 2">PCC 7112</strain>
    </source>
</reference>